<dbReference type="RefSeq" id="WP_015498539.1">
    <property type="nucleotide sequence ID" value="NC_020911.1"/>
</dbReference>
<dbReference type="PANTHER" id="PTHR20854">
    <property type="entry name" value="INOSITOL MONOPHOSPHATASE"/>
    <property type="match status" value="1"/>
</dbReference>
<dbReference type="FunFam" id="3.30.540.10:FF:000003">
    <property type="entry name" value="Inositol-1-monophosphatase"/>
    <property type="match status" value="1"/>
</dbReference>
<protein>
    <recommendedName>
        <fullName evidence="5">Inositol-1-monophosphatase</fullName>
        <ecNumber evidence="4">3.1.3.25</ecNumber>
    </recommendedName>
</protein>
<keyword evidence="8 9" id="KW-0460">Magnesium</keyword>
<dbReference type="eggNOG" id="COG0483">
    <property type="taxonomic scope" value="Bacteria"/>
</dbReference>
<evidence type="ECO:0000256" key="7">
    <source>
        <dbReference type="ARBA" id="ARBA00022801"/>
    </source>
</evidence>
<dbReference type="EC" id="3.1.3.25" evidence="4"/>
<feature type="binding site" evidence="9">
    <location>
        <position position="91"/>
    </location>
    <ligand>
        <name>Mg(2+)</name>
        <dbReference type="ChEBI" id="CHEBI:18420"/>
        <label>1</label>
        <note>catalytic</note>
    </ligand>
</feature>
<dbReference type="Gene3D" id="3.40.190.80">
    <property type="match status" value="1"/>
</dbReference>
<reference evidence="10 11" key="1">
    <citation type="journal article" date="2013" name="PLoS ONE">
        <title>Poles Apart: Arctic and Antarctic Octadecabacter strains Share High Genome Plasticity and a New Type of Xanthorhodopsin.</title>
        <authorList>
            <person name="Vollmers J."/>
            <person name="Voget S."/>
            <person name="Dietrich S."/>
            <person name="Gollnow K."/>
            <person name="Smits M."/>
            <person name="Meyer K."/>
            <person name="Brinkhoff T."/>
            <person name="Simon M."/>
            <person name="Daniel R."/>
        </authorList>
    </citation>
    <scope>NUCLEOTIDE SEQUENCE [LARGE SCALE GENOMIC DNA]</scope>
    <source>
        <strain evidence="10 11">307</strain>
    </source>
</reference>
<dbReference type="InterPro" id="IPR020583">
    <property type="entry name" value="Inositol_monoP_metal-BS"/>
</dbReference>
<comment type="similarity">
    <text evidence="3">Belongs to the inositol monophosphatase superfamily.</text>
</comment>
<dbReference type="SUPFAM" id="SSF56655">
    <property type="entry name" value="Carbohydrate phosphatase"/>
    <property type="match status" value="1"/>
</dbReference>
<dbReference type="InterPro" id="IPR000760">
    <property type="entry name" value="Inositol_monophosphatase-like"/>
</dbReference>
<dbReference type="GO" id="GO:0006020">
    <property type="term" value="P:inositol metabolic process"/>
    <property type="evidence" value="ECO:0007669"/>
    <property type="project" value="TreeGrafter"/>
</dbReference>
<proteinExistence type="inferred from homology"/>
<keyword evidence="6 9" id="KW-0479">Metal-binding</keyword>
<evidence type="ECO:0000256" key="9">
    <source>
        <dbReference type="PIRSR" id="PIRSR600760-2"/>
    </source>
</evidence>
<dbReference type="GO" id="GO:0046872">
    <property type="term" value="F:metal ion binding"/>
    <property type="evidence" value="ECO:0007669"/>
    <property type="project" value="UniProtKB-KW"/>
</dbReference>
<evidence type="ECO:0000256" key="2">
    <source>
        <dbReference type="ARBA" id="ARBA00001946"/>
    </source>
</evidence>
<comment type="cofactor">
    <cofactor evidence="2 9">
        <name>Mg(2+)</name>
        <dbReference type="ChEBI" id="CHEBI:18420"/>
    </cofactor>
</comment>
<dbReference type="Proteomes" id="UP000005307">
    <property type="component" value="Chromosome"/>
</dbReference>
<accession>M9R2P2</accession>
<evidence type="ECO:0000256" key="1">
    <source>
        <dbReference type="ARBA" id="ARBA00001033"/>
    </source>
</evidence>
<dbReference type="Pfam" id="PF00459">
    <property type="entry name" value="Inositol_P"/>
    <property type="match status" value="1"/>
</dbReference>
<evidence type="ECO:0000313" key="10">
    <source>
        <dbReference type="EMBL" id="AGI66492.1"/>
    </source>
</evidence>
<dbReference type="Gene3D" id="3.30.540.10">
    <property type="entry name" value="Fructose-1,6-Bisphosphatase, subunit A, domain 1"/>
    <property type="match status" value="1"/>
</dbReference>
<dbReference type="AlphaFoldDB" id="M9R2P2"/>
<feature type="binding site" evidence="9">
    <location>
        <position position="90"/>
    </location>
    <ligand>
        <name>Mg(2+)</name>
        <dbReference type="ChEBI" id="CHEBI:18420"/>
        <label>2</label>
    </ligand>
</feature>
<dbReference type="PRINTS" id="PR00377">
    <property type="entry name" value="IMPHPHTASES"/>
</dbReference>
<sequence>MTLKAIQDQAVIIETLAREAGALALSHFETLATVSVESKGHLDLVTAADQEVERFVTKRLARDFPDDGIFGEEGAAHQGNSGRTWVIDPIDGTFNFVRGGDQWAVSIGLYEGERPTFGVIHAPVRAQTLVGGRGLPSTLNGKPMAPRAGLDVNRAACGVGFHPDIPVERRLQTLRFVLEDARMSFRCCGSATISLIEVALGQVDGYLGMGESTWDLMAALPILEQIGIVSTVNWDTIDLTAKLRFACGTPEFLTAVEPIVPFGATLDDVL</sequence>
<dbReference type="OrthoDB" id="9785695at2"/>
<evidence type="ECO:0000256" key="4">
    <source>
        <dbReference type="ARBA" id="ARBA00013106"/>
    </source>
</evidence>
<dbReference type="PANTHER" id="PTHR20854:SF4">
    <property type="entry name" value="INOSITOL-1-MONOPHOSPHATASE-RELATED"/>
    <property type="match status" value="1"/>
</dbReference>
<dbReference type="EMBL" id="CP003740">
    <property type="protein sequence ID" value="AGI66492.1"/>
    <property type="molecule type" value="Genomic_DNA"/>
</dbReference>
<keyword evidence="7" id="KW-0378">Hydrolase</keyword>
<feature type="binding site" evidence="9">
    <location>
        <position position="215"/>
    </location>
    <ligand>
        <name>Mg(2+)</name>
        <dbReference type="ChEBI" id="CHEBI:18420"/>
        <label>1</label>
        <note>catalytic</note>
    </ligand>
</feature>
<dbReference type="GO" id="GO:0007165">
    <property type="term" value="P:signal transduction"/>
    <property type="evidence" value="ECO:0007669"/>
    <property type="project" value="TreeGrafter"/>
</dbReference>
<dbReference type="GO" id="GO:0008934">
    <property type="term" value="F:inositol monophosphate 1-phosphatase activity"/>
    <property type="evidence" value="ECO:0007669"/>
    <property type="project" value="TreeGrafter"/>
</dbReference>
<dbReference type="STRING" id="391626.OAN307_c07670"/>
<evidence type="ECO:0000256" key="6">
    <source>
        <dbReference type="ARBA" id="ARBA00022723"/>
    </source>
</evidence>
<organism evidence="10 11">
    <name type="scientific">Octadecabacter antarcticus 307</name>
    <dbReference type="NCBI Taxonomy" id="391626"/>
    <lineage>
        <taxon>Bacteria</taxon>
        <taxon>Pseudomonadati</taxon>
        <taxon>Pseudomonadota</taxon>
        <taxon>Alphaproteobacteria</taxon>
        <taxon>Rhodobacterales</taxon>
        <taxon>Roseobacteraceae</taxon>
        <taxon>Octadecabacter</taxon>
    </lineage>
</organism>
<keyword evidence="11" id="KW-1185">Reference proteome</keyword>
<feature type="binding site" evidence="9">
    <location>
        <position position="88"/>
    </location>
    <ligand>
        <name>Mg(2+)</name>
        <dbReference type="ChEBI" id="CHEBI:18420"/>
        <label>1</label>
        <note>catalytic</note>
    </ligand>
</feature>
<evidence type="ECO:0000256" key="3">
    <source>
        <dbReference type="ARBA" id="ARBA00009759"/>
    </source>
</evidence>
<dbReference type="PROSITE" id="PS00629">
    <property type="entry name" value="IMP_1"/>
    <property type="match status" value="1"/>
</dbReference>
<comment type="catalytic activity">
    <reaction evidence="1">
        <text>a myo-inositol phosphate + H2O = myo-inositol + phosphate</text>
        <dbReference type="Rhea" id="RHEA:24056"/>
        <dbReference type="ChEBI" id="CHEBI:15377"/>
        <dbReference type="ChEBI" id="CHEBI:17268"/>
        <dbReference type="ChEBI" id="CHEBI:43474"/>
        <dbReference type="ChEBI" id="CHEBI:84139"/>
        <dbReference type="EC" id="3.1.3.25"/>
    </reaction>
</comment>
<gene>
    <name evidence="10" type="ORF">OAN307_c07670</name>
</gene>
<feature type="binding site" evidence="9">
    <location>
        <position position="72"/>
    </location>
    <ligand>
        <name>Mg(2+)</name>
        <dbReference type="ChEBI" id="CHEBI:18420"/>
        <label>1</label>
        <note>catalytic</note>
    </ligand>
</feature>
<evidence type="ECO:0000313" key="11">
    <source>
        <dbReference type="Proteomes" id="UP000005307"/>
    </source>
</evidence>
<evidence type="ECO:0000256" key="8">
    <source>
        <dbReference type="ARBA" id="ARBA00022842"/>
    </source>
</evidence>
<name>M9R2P2_9RHOB</name>
<dbReference type="HOGENOM" id="CLU_044118_6_1_5"/>
<evidence type="ECO:0000256" key="5">
    <source>
        <dbReference type="ARBA" id="ARBA00019784"/>
    </source>
</evidence>
<dbReference type="KEGG" id="oat:OAN307_c07670"/>